<feature type="non-terminal residue" evidence="1">
    <location>
        <position position="1"/>
    </location>
</feature>
<comment type="caution">
    <text evidence="1">The sequence shown here is derived from an EMBL/GenBank/DDBJ whole genome shotgun (WGS) entry which is preliminary data.</text>
</comment>
<reference evidence="1" key="1">
    <citation type="journal article" date="2013" name="Environ. Microbiol.">
        <title>Microbiota from the distal guts of lean and obese adolescents exhibit partial functional redundancy besides clear differences in community structure.</title>
        <authorList>
            <person name="Ferrer M."/>
            <person name="Ruiz A."/>
            <person name="Lanza F."/>
            <person name="Haange S.B."/>
            <person name="Oberbach A."/>
            <person name="Till H."/>
            <person name="Bargiela R."/>
            <person name="Campoy C."/>
            <person name="Segura M.T."/>
            <person name="Richter M."/>
            <person name="von Bergen M."/>
            <person name="Seifert J."/>
            <person name="Suarez A."/>
        </authorList>
    </citation>
    <scope>NUCLEOTIDE SEQUENCE</scope>
</reference>
<gene>
    <name evidence="1" type="ORF">LEA_11984</name>
</gene>
<name>K1TS32_9ZZZZ</name>
<organism evidence="1">
    <name type="scientific">human gut metagenome</name>
    <dbReference type="NCBI Taxonomy" id="408170"/>
    <lineage>
        <taxon>unclassified sequences</taxon>
        <taxon>metagenomes</taxon>
        <taxon>organismal metagenomes</taxon>
    </lineage>
</organism>
<evidence type="ECO:0008006" key="2">
    <source>
        <dbReference type="Google" id="ProtNLM"/>
    </source>
</evidence>
<dbReference type="InterPro" id="IPR042229">
    <property type="entry name" value="Listeria/Bacterioides_rpt_sf"/>
</dbReference>
<proteinExistence type="predicted"/>
<dbReference type="Gene3D" id="2.60.40.4270">
    <property type="entry name" value="Listeria-Bacteroides repeat domain"/>
    <property type="match status" value="1"/>
</dbReference>
<accession>K1TS32</accession>
<sequence length="101" mass="11624">GYVFTGWNTKQDGSGVSFTDKEEIYNLSSSDWNDQSTWTDTDRGTITLYAQWRKSESTLVIDANGGRYNGVDKYSLTEPYSSKYLLTKKSNSVTKWLYRCF</sequence>
<protein>
    <recommendedName>
        <fullName evidence="2">Repeat protein</fullName>
    </recommendedName>
</protein>
<dbReference type="EMBL" id="AJWY01008093">
    <property type="protein sequence ID" value="EKC62176.1"/>
    <property type="molecule type" value="Genomic_DNA"/>
</dbReference>
<evidence type="ECO:0000313" key="1">
    <source>
        <dbReference type="EMBL" id="EKC62176.1"/>
    </source>
</evidence>
<dbReference type="AlphaFoldDB" id="K1TS32"/>